<dbReference type="AlphaFoldDB" id="A0A1I2AHP8"/>
<dbReference type="InterPro" id="IPR057087">
    <property type="entry name" value="Gp12-like"/>
</dbReference>
<dbReference type="Pfam" id="PF23961">
    <property type="entry name" value="Phage_tail_terminator_9"/>
    <property type="match status" value="1"/>
</dbReference>
<dbReference type="OrthoDB" id="2658408at2"/>
<organism evidence="2 3">
    <name type="scientific">Paenibacillus algorifonticola</name>
    <dbReference type="NCBI Taxonomy" id="684063"/>
    <lineage>
        <taxon>Bacteria</taxon>
        <taxon>Bacillati</taxon>
        <taxon>Bacillota</taxon>
        <taxon>Bacilli</taxon>
        <taxon>Bacillales</taxon>
        <taxon>Paenibacillaceae</taxon>
        <taxon>Paenibacillus</taxon>
    </lineage>
</organism>
<evidence type="ECO:0000313" key="2">
    <source>
        <dbReference type="EMBL" id="SFE43525.1"/>
    </source>
</evidence>
<evidence type="ECO:0000313" key="3">
    <source>
        <dbReference type="Proteomes" id="UP000183410"/>
    </source>
</evidence>
<evidence type="ECO:0000259" key="1">
    <source>
        <dbReference type="Pfam" id="PF23961"/>
    </source>
</evidence>
<proteinExistence type="predicted"/>
<dbReference type="RefSeq" id="WP_046230217.1">
    <property type="nucleotide sequence ID" value="NZ_FONN01000002.1"/>
</dbReference>
<dbReference type="EMBL" id="FONN01000002">
    <property type="protein sequence ID" value="SFE43525.1"/>
    <property type="molecule type" value="Genomic_DNA"/>
</dbReference>
<feature type="domain" description="Phage neck terminator protein gp12-like" evidence="1">
    <location>
        <begin position="6"/>
        <end position="171"/>
    </location>
</feature>
<protein>
    <recommendedName>
        <fullName evidence="1">Phage neck terminator protein gp12-like domain-containing protein</fullName>
    </recommendedName>
</protein>
<keyword evidence="3" id="KW-1185">Reference proteome</keyword>
<dbReference type="Proteomes" id="UP000183410">
    <property type="component" value="Unassembled WGS sequence"/>
</dbReference>
<reference evidence="3" key="1">
    <citation type="submission" date="2016-10" db="EMBL/GenBank/DDBJ databases">
        <authorList>
            <person name="Varghese N."/>
            <person name="Submissions S."/>
        </authorList>
    </citation>
    <scope>NUCLEOTIDE SEQUENCE [LARGE SCALE GENOMIC DNA]</scope>
    <source>
        <strain evidence="3">CGMCC 1.10223</strain>
    </source>
</reference>
<name>A0A1I2AHP8_9BACL</name>
<sequence>MLTLNQITDMFYALTMTLLGFDPDDPTKQDRVRTAWPAVGAPAWERTDDVCFMQVTLSPDQYTQQIESTYSPQGLLIQSFTEVAAVSWIFYGPSSFDDSRKIRAGLFKPSTFETLSLQDTYLVTDVPEPVRSPELFNGQWWDRSNLFARFNIKTEIKEAIPHLETADIVVIPNR</sequence>
<accession>A0A1I2AHP8</accession>
<gene>
    <name evidence="2" type="ORF">SAMN04487969_102502</name>
</gene>